<proteinExistence type="predicted"/>
<organism evidence="3">
    <name type="scientific">uncultured Aureispira sp</name>
    <dbReference type="NCBI Taxonomy" id="1331704"/>
    <lineage>
        <taxon>Bacteria</taxon>
        <taxon>Pseudomonadati</taxon>
        <taxon>Bacteroidota</taxon>
        <taxon>Saprospiria</taxon>
        <taxon>Saprospirales</taxon>
        <taxon>Saprospiraceae</taxon>
        <taxon>Aureispira</taxon>
        <taxon>environmental samples</taxon>
    </lineage>
</organism>
<evidence type="ECO:0000256" key="1">
    <source>
        <dbReference type="SAM" id="MobiDB-lite"/>
    </source>
</evidence>
<dbReference type="PROSITE" id="PS51688">
    <property type="entry name" value="ICA"/>
    <property type="match status" value="1"/>
</dbReference>
<dbReference type="InterPro" id="IPR030392">
    <property type="entry name" value="S74_ICA"/>
</dbReference>
<feature type="domain" description="Peptidase S74" evidence="2">
    <location>
        <begin position="844"/>
        <end position="968"/>
    </location>
</feature>
<dbReference type="EMBL" id="CACVAQ010000243">
    <property type="protein sequence ID" value="CAA6816910.1"/>
    <property type="molecule type" value="Genomic_DNA"/>
</dbReference>
<gene>
    <name evidence="3" type="ORF">HELGO_WM17049</name>
</gene>
<sequence length="977" mass="105287">NDGTTVNLAPYLDNTDNQRSDVFQLVGNNLQLSLSNDGVATQSVDLSGFLDADNLGNHTATTNLNMSSNTITNVQTVSSLATASYDKLRVWNSANYTIGMNSAMTFGYLGDYAMTFTMNADNDRGWIWRDVNDAKSDGAASLTTDGRFTVKSILRSQGTLLVDGNATISSLSGAGTRMVVASPTGLLSTQAITVGDITGVTAGTGLTGGGTTGNVTVNVVATNGLNTTANDIRLGGALIQATTITQGTNNMTFNLNSTGDFHIQDNGVNHFSVGDNGSSSFGGDVQWRDENTGGTVLAELFDDGNDGRFVIRENGLIAIDLDVNTQFIFNEQGYDRNFRIESDANSNMLFLDAGQNRLSVGTSTSTGTFNVQGNSYHSDDIYLRDGSVSAGDILIRMYDSADDGVLDLYQNNAMNHRIHGNGVTVFNEQGLNVADLRMESDLNTNMFYLNSGTNRLSIGTNLAGGTFNVQGNSYHSDDIYLRDGAVSTGDVLVRIYDSSDDGIIDVYQNNVMNHRIHGNGITVFNEQGLNVADLRMESDLNANMLYLNSGTNRLSIGTNLAGGTFNVQGNSYHSDDIYLRDGAVSTGDVLVRIYDSSDDGIIDVYENNAMNHRIHGNGITVFNEQGLNIADLRMESDGNANMLYLNSGTNQLSVGTNLAGGTFNVLGNSYHSDDIYLRDGAVNTGDVLVRIHDSADDGIIDVYENNGINHRIHGNGVTVFNEQGNNNADIRMESDLRTNMFFLDASTNHIGINTAAPTAVFHVTADGTAIGDAIKLTSSANNGQDWYTYMNANDDMIIRDDASDVMCFQNATNRIGINTNAPTANLSVSGTANKTGGGTWAAFSDRRLKKDIIPYTDGLTELLQINPVKFKYIGEFAMEENPEKEFIGVIAQEVKEIAPYMVETVIYQPEVSTEADPNNEDSTPNYKTTEGLTAGQDLFSYDASALNYMLINAVKEQQAMIDKLGKELEAVKAQLNK</sequence>
<evidence type="ECO:0000259" key="2">
    <source>
        <dbReference type="PROSITE" id="PS51688"/>
    </source>
</evidence>
<dbReference type="AlphaFoldDB" id="A0A6S6TK71"/>
<feature type="compositionally biased region" description="Polar residues" evidence="1">
    <location>
        <begin position="920"/>
        <end position="930"/>
    </location>
</feature>
<dbReference type="Pfam" id="PF13884">
    <property type="entry name" value="Peptidase_S74"/>
    <property type="match status" value="1"/>
</dbReference>
<feature type="region of interest" description="Disordered" evidence="1">
    <location>
        <begin position="911"/>
        <end position="930"/>
    </location>
</feature>
<accession>A0A6S6TK71</accession>
<protein>
    <recommendedName>
        <fullName evidence="2">Peptidase S74 domain-containing protein</fullName>
    </recommendedName>
</protein>
<evidence type="ECO:0000313" key="3">
    <source>
        <dbReference type="EMBL" id="CAA6816910.1"/>
    </source>
</evidence>
<reference evidence="3" key="1">
    <citation type="submission" date="2020-01" db="EMBL/GenBank/DDBJ databases">
        <authorList>
            <person name="Meier V. D."/>
            <person name="Meier V D."/>
        </authorList>
    </citation>
    <scope>NUCLEOTIDE SEQUENCE</scope>
    <source>
        <strain evidence="3">HLG_WM_MAG_10</strain>
    </source>
</reference>
<name>A0A6S6TK71_9BACT</name>
<feature type="non-terminal residue" evidence="3">
    <location>
        <position position="1"/>
    </location>
</feature>